<dbReference type="Gene3D" id="3.40.630.30">
    <property type="match status" value="1"/>
</dbReference>
<dbReference type="PROSITE" id="PS51186">
    <property type="entry name" value="GNAT"/>
    <property type="match status" value="1"/>
</dbReference>
<feature type="domain" description="N-acetyltransferase" evidence="1">
    <location>
        <begin position="9"/>
        <end position="153"/>
    </location>
</feature>
<keyword evidence="2" id="KW-0808">Transferase</keyword>
<accession>A0A7W1T4F6</accession>
<dbReference type="EMBL" id="JABJVM010000002">
    <property type="protein sequence ID" value="MBA3925265.1"/>
    <property type="molecule type" value="Genomic_DNA"/>
</dbReference>
<dbReference type="SUPFAM" id="SSF55729">
    <property type="entry name" value="Acyl-CoA N-acyltransferases (Nat)"/>
    <property type="match status" value="1"/>
</dbReference>
<dbReference type="Proteomes" id="UP000548787">
    <property type="component" value="Unassembled WGS sequence"/>
</dbReference>
<dbReference type="GO" id="GO:0016747">
    <property type="term" value="F:acyltransferase activity, transferring groups other than amino-acyl groups"/>
    <property type="evidence" value="ECO:0007669"/>
    <property type="project" value="InterPro"/>
</dbReference>
<gene>
    <name evidence="2" type="ORF">HPK16_02830</name>
</gene>
<comment type="caution">
    <text evidence="2">The sequence shown here is derived from an EMBL/GenBank/DDBJ whole genome shotgun (WGS) entry which is preliminary data.</text>
</comment>
<dbReference type="InterPro" id="IPR000182">
    <property type="entry name" value="GNAT_dom"/>
</dbReference>
<evidence type="ECO:0000313" key="2">
    <source>
        <dbReference type="EMBL" id="MBA3925265.1"/>
    </source>
</evidence>
<dbReference type="InterPro" id="IPR016181">
    <property type="entry name" value="Acyl_CoA_acyltransferase"/>
</dbReference>
<keyword evidence="3" id="KW-1185">Reference proteome</keyword>
<proteinExistence type="predicted"/>
<dbReference type="CDD" id="cd04301">
    <property type="entry name" value="NAT_SF"/>
    <property type="match status" value="1"/>
</dbReference>
<organism evidence="2 3">
    <name type="scientific">Listeria rustica</name>
    <dbReference type="NCBI Taxonomy" id="2713503"/>
    <lineage>
        <taxon>Bacteria</taxon>
        <taxon>Bacillati</taxon>
        <taxon>Bacillota</taxon>
        <taxon>Bacilli</taxon>
        <taxon>Bacillales</taxon>
        <taxon>Listeriaceae</taxon>
        <taxon>Listeria</taxon>
    </lineage>
</organism>
<dbReference type="Pfam" id="PF00583">
    <property type="entry name" value="Acetyltransf_1"/>
    <property type="match status" value="1"/>
</dbReference>
<evidence type="ECO:0000313" key="3">
    <source>
        <dbReference type="Proteomes" id="UP000548787"/>
    </source>
</evidence>
<sequence length="153" mass="17892">MASMWQESLTTKLITEFSARDIRENFYSFNCDNSSLSSYLYRSSYFDSLNFVNSTSVLVNEVGTVRGYFTLKQDKLRVQDLEYAALRIERFAVCETIQLNGLGRVMMKESETYARATSLRFLMLETLHESRNFYYKTGFSKLVVMLRNRILIS</sequence>
<name>A0A7W1T4F6_9LIST</name>
<dbReference type="AlphaFoldDB" id="A0A7W1T4F6"/>
<protein>
    <submittedName>
        <fullName evidence="2">GNAT family N-acetyltransferase</fullName>
    </submittedName>
</protein>
<reference evidence="2 3" key="1">
    <citation type="submission" date="2020-08" db="EMBL/GenBank/DDBJ databases">
        <title>Listeria ohnekaius sp. nov. and Listeria portnoyii sp. nov. isolated from non-agricultural and natural environments.</title>
        <authorList>
            <person name="Weller D."/>
            <person name="Belias A.M."/>
            <person name="Liao J."/>
            <person name="Guo S."/>
            <person name="Orsi R.H."/>
            <person name="Wiedmann M."/>
        </authorList>
    </citation>
    <scope>NUCLEOTIDE SEQUENCE [LARGE SCALE GENOMIC DNA]</scope>
    <source>
        <strain evidence="2 3">FSL W9-0585</strain>
    </source>
</reference>
<evidence type="ECO:0000259" key="1">
    <source>
        <dbReference type="PROSITE" id="PS51186"/>
    </source>
</evidence>